<protein>
    <submittedName>
        <fullName evidence="5">NUDIX domain-containing protein</fullName>
    </submittedName>
</protein>
<feature type="domain" description="Nudix hydrolase" evidence="4">
    <location>
        <begin position="2"/>
        <end position="139"/>
    </location>
</feature>
<dbReference type="EMBL" id="JAEQNA010000010">
    <property type="protein sequence ID" value="MBL0422907.1"/>
    <property type="molecule type" value="Genomic_DNA"/>
</dbReference>
<evidence type="ECO:0000256" key="3">
    <source>
        <dbReference type="RuleBase" id="RU003476"/>
    </source>
</evidence>
<dbReference type="SUPFAM" id="SSF55811">
    <property type="entry name" value="Nudix"/>
    <property type="match status" value="1"/>
</dbReference>
<dbReference type="GO" id="GO:0016787">
    <property type="term" value="F:hydrolase activity"/>
    <property type="evidence" value="ECO:0007669"/>
    <property type="project" value="UniProtKB-KW"/>
</dbReference>
<dbReference type="InterPro" id="IPR000086">
    <property type="entry name" value="NUDIX_hydrolase_dom"/>
</dbReference>
<dbReference type="PANTHER" id="PTHR43046">
    <property type="entry name" value="GDP-MANNOSE MANNOSYL HYDROLASE"/>
    <property type="match status" value="1"/>
</dbReference>
<evidence type="ECO:0000313" key="5">
    <source>
        <dbReference type="EMBL" id="MBL0422907.1"/>
    </source>
</evidence>
<dbReference type="InterPro" id="IPR020476">
    <property type="entry name" value="Nudix_hydrolase"/>
</dbReference>
<dbReference type="PROSITE" id="PS00893">
    <property type="entry name" value="NUDIX_BOX"/>
    <property type="match status" value="1"/>
</dbReference>
<evidence type="ECO:0000313" key="6">
    <source>
        <dbReference type="Proteomes" id="UP000613011"/>
    </source>
</evidence>
<name>A0A936ZL61_9BURK</name>
<reference evidence="5" key="1">
    <citation type="submission" date="2021-01" db="EMBL/GenBank/DDBJ databases">
        <title>Ramlibacter sp. strain AW1 16S ribosomal RNA gene Genome sequencing and assembly.</title>
        <authorList>
            <person name="Kang M."/>
        </authorList>
    </citation>
    <scope>NUCLEOTIDE SEQUENCE</scope>
    <source>
        <strain evidence="5">AW1</strain>
    </source>
</reference>
<dbReference type="InterPro" id="IPR015797">
    <property type="entry name" value="NUDIX_hydrolase-like_dom_sf"/>
</dbReference>
<dbReference type="InterPro" id="IPR020084">
    <property type="entry name" value="NUDIX_hydrolase_CS"/>
</dbReference>
<dbReference type="PROSITE" id="PS51462">
    <property type="entry name" value="NUDIX"/>
    <property type="match status" value="1"/>
</dbReference>
<dbReference type="RefSeq" id="WP_201686041.1">
    <property type="nucleotide sequence ID" value="NZ_JAEQNA010000010.1"/>
</dbReference>
<dbReference type="Gene3D" id="3.90.79.10">
    <property type="entry name" value="Nucleoside Triphosphate Pyrophosphohydrolase"/>
    <property type="match status" value="1"/>
</dbReference>
<gene>
    <name evidence="5" type="ORF">JI739_21405</name>
</gene>
<keyword evidence="2 3" id="KW-0378">Hydrolase</keyword>
<comment type="cofactor">
    <cofactor evidence="1">
        <name>Mg(2+)</name>
        <dbReference type="ChEBI" id="CHEBI:18420"/>
    </cofactor>
</comment>
<organism evidence="5 6">
    <name type="scientific">Ramlibacter aurantiacus</name>
    <dbReference type="NCBI Taxonomy" id="2801330"/>
    <lineage>
        <taxon>Bacteria</taxon>
        <taxon>Pseudomonadati</taxon>
        <taxon>Pseudomonadota</taxon>
        <taxon>Betaproteobacteria</taxon>
        <taxon>Burkholderiales</taxon>
        <taxon>Comamonadaceae</taxon>
        <taxon>Ramlibacter</taxon>
    </lineage>
</organism>
<comment type="caution">
    <text evidence="5">The sequence shown here is derived from an EMBL/GenBank/DDBJ whole genome shotgun (WGS) entry which is preliminary data.</text>
</comment>
<sequence>MASVISCGVLIVNERDELLLAHVTGQRQWDIPKGLPDASETPRQAAVREVLEETGITLRADELEDLGVFAYLPRKALHLFRAARGSAMLELSTCRCSSQFRTRWGKTLPEVDAFRWARREEIGELCIPRLAQVLRQAWPPSG</sequence>
<dbReference type="AlphaFoldDB" id="A0A936ZL61"/>
<evidence type="ECO:0000256" key="1">
    <source>
        <dbReference type="ARBA" id="ARBA00001946"/>
    </source>
</evidence>
<keyword evidence="6" id="KW-1185">Reference proteome</keyword>
<proteinExistence type="inferred from homology"/>
<dbReference type="PANTHER" id="PTHR43046:SF14">
    <property type="entry name" value="MUTT_NUDIX FAMILY PROTEIN"/>
    <property type="match status" value="1"/>
</dbReference>
<dbReference type="Proteomes" id="UP000613011">
    <property type="component" value="Unassembled WGS sequence"/>
</dbReference>
<dbReference type="Pfam" id="PF00293">
    <property type="entry name" value="NUDIX"/>
    <property type="match status" value="1"/>
</dbReference>
<comment type="similarity">
    <text evidence="3">Belongs to the Nudix hydrolase family.</text>
</comment>
<evidence type="ECO:0000259" key="4">
    <source>
        <dbReference type="PROSITE" id="PS51462"/>
    </source>
</evidence>
<evidence type="ECO:0000256" key="2">
    <source>
        <dbReference type="ARBA" id="ARBA00022801"/>
    </source>
</evidence>
<dbReference type="PRINTS" id="PR00502">
    <property type="entry name" value="NUDIXFAMILY"/>
</dbReference>
<accession>A0A936ZL61</accession>